<evidence type="ECO:0000313" key="4">
    <source>
        <dbReference type="Proteomes" id="UP000603453"/>
    </source>
</evidence>
<dbReference type="SUPFAM" id="SSF52266">
    <property type="entry name" value="SGNH hydrolase"/>
    <property type="match status" value="1"/>
</dbReference>
<dbReference type="AlphaFoldDB" id="A0A8H7URI2"/>
<dbReference type="Pfam" id="PF03629">
    <property type="entry name" value="SASA"/>
    <property type="match status" value="1"/>
</dbReference>
<dbReference type="EMBL" id="JAEPRD010000262">
    <property type="protein sequence ID" value="KAG2192890.1"/>
    <property type="molecule type" value="Genomic_DNA"/>
</dbReference>
<evidence type="ECO:0000256" key="1">
    <source>
        <dbReference type="ARBA" id="ARBA00022801"/>
    </source>
</evidence>
<dbReference type="InterPro" id="IPR052940">
    <property type="entry name" value="Carb_Esterase_6"/>
</dbReference>
<dbReference type="PANTHER" id="PTHR31988">
    <property type="entry name" value="ESTERASE, PUTATIVE (DUF303)-RELATED"/>
    <property type="match status" value="1"/>
</dbReference>
<protein>
    <recommendedName>
        <fullName evidence="2">Sialate O-acetylesterase domain-containing protein</fullName>
    </recommendedName>
</protein>
<organism evidence="3 4">
    <name type="scientific">Mucor saturninus</name>
    <dbReference type="NCBI Taxonomy" id="64648"/>
    <lineage>
        <taxon>Eukaryota</taxon>
        <taxon>Fungi</taxon>
        <taxon>Fungi incertae sedis</taxon>
        <taxon>Mucoromycota</taxon>
        <taxon>Mucoromycotina</taxon>
        <taxon>Mucoromycetes</taxon>
        <taxon>Mucorales</taxon>
        <taxon>Mucorineae</taxon>
        <taxon>Mucoraceae</taxon>
        <taxon>Mucor</taxon>
    </lineage>
</organism>
<reference evidence="3" key="1">
    <citation type="submission" date="2020-12" db="EMBL/GenBank/DDBJ databases">
        <title>Metabolic potential, ecology and presence of endohyphal bacteria is reflected in genomic diversity of Mucoromycotina.</title>
        <authorList>
            <person name="Muszewska A."/>
            <person name="Okrasinska A."/>
            <person name="Steczkiewicz K."/>
            <person name="Drgas O."/>
            <person name="Orlowska M."/>
            <person name="Perlinska-Lenart U."/>
            <person name="Aleksandrzak-Piekarczyk T."/>
            <person name="Szatraj K."/>
            <person name="Zielenkiewicz U."/>
            <person name="Pilsyk S."/>
            <person name="Malc E."/>
            <person name="Mieczkowski P."/>
            <person name="Kruszewska J.S."/>
            <person name="Biernat P."/>
            <person name="Pawlowska J."/>
        </authorList>
    </citation>
    <scope>NUCLEOTIDE SEQUENCE</scope>
    <source>
        <strain evidence="3">WA0000017839</strain>
    </source>
</reference>
<keyword evidence="4" id="KW-1185">Reference proteome</keyword>
<dbReference type="GO" id="GO:0016787">
    <property type="term" value="F:hydrolase activity"/>
    <property type="evidence" value="ECO:0007669"/>
    <property type="project" value="UniProtKB-KW"/>
</dbReference>
<accession>A0A8H7URI2</accession>
<dbReference type="InterPro" id="IPR036514">
    <property type="entry name" value="SGNH_hydro_sf"/>
</dbReference>
<gene>
    <name evidence="3" type="ORF">INT47_012521</name>
</gene>
<dbReference type="Gene3D" id="3.40.50.1110">
    <property type="entry name" value="SGNH hydrolase"/>
    <property type="match status" value="1"/>
</dbReference>
<dbReference type="PANTHER" id="PTHR31988:SF19">
    <property type="entry name" value="9-O-ACETYL-N-ACETYLNEURAMINIC ACID DEACETYLASE-RELATED"/>
    <property type="match status" value="1"/>
</dbReference>
<dbReference type="OrthoDB" id="42638at2759"/>
<proteinExistence type="predicted"/>
<keyword evidence="1" id="KW-0378">Hydrolase</keyword>
<dbReference type="InterPro" id="IPR005181">
    <property type="entry name" value="SASA"/>
</dbReference>
<evidence type="ECO:0000259" key="2">
    <source>
        <dbReference type="Pfam" id="PF03629"/>
    </source>
</evidence>
<sequence>MSAISSQSLRSYQVIQRDFSAQGVQVALKNGSTLFYGVGGPYTMDGTENIMVGDVWVLAGQSNMRGFAYFKDPWTHKDTEKLIHDKTIHLFDMTENWSVAKDPVHELSKSIRNVNYNIQDGTVTNPELPLIRGGSLALSFAKKYQELIQKDVGKKVPVGLIASAHGGVTLDQWSPTLLRDSSQWKNDTLYGAMLGRIEASGSNKIAGVLWYQGESDTRNITLASTYKTRMKSWIDHVRTDLNSSNLNVVQVQIARELADGNYDLGWSLVRDAQATLIDKNVATVSSVDCPLDDRIHLSLKGQYMMGDRVAIAAHAVMNNKGSMVSPYIQSVEYEKGNTSRPPALRLTFGNVSSFKKVEAPQGFSLHNIETGIEEAIIFKTTIYGGTVRILLASEIGNKTLDLYYGYGKNPISNIVSTGGMGLLTFGPMKVTS</sequence>
<name>A0A8H7URI2_9FUNG</name>
<dbReference type="Proteomes" id="UP000603453">
    <property type="component" value="Unassembled WGS sequence"/>
</dbReference>
<feature type="domain" description="Sialate O-acetylesterase" evidence="2">
    <location>
        <begin position="53"/>
        <end position="312"/>
    </location>
</feature>
<evidence type="ECO:0000313" key="3">
    <source>
        <dbReference type="EMBL" id="KAG2192890.1"/>
    </source>
</evidence>
<comment type="caution">
    <text evidence="3">The sequence shown here is derived from an EMBL/GenBank/DDBJ whole genome shotgun (WGS) entry which is preliminary data.</text>
</comment>